<evidence type="ECO:0000256" key="1">
    <source>
        <dbReference type="SAM" id="MobiDB-lite"/>
    </source>
</evidence>
<dbReference type="SUPFAM" id="SSF54403">
    <property type="entry name" value="Cystatin/monellin"/>
    <property type="match status" value="2"/>
</dbReference>
<evidence type="ECO:0000313" key="3">
    <source>
        <dbReference type="EMBL" id="MBU9723911.1"/>
    </source>
</evidence>
<reference evidence="3 4" key="1">
    <citation type="submission" date="2021-06" db="EMBL/GenBank/DDBJ databases">
        <title>Bacillus sp. RD4P76, an endophyte from a halophyte.</title>
        <authorList>
            <person name="Sun J.-Q."/>
        </authorList>
    </citation>
    <scope>NUCLEOTIDE SEQUENCE [LARGE SCALE GENOMIC DNA]</scope>
    <source>
        <strain evidence="3 4">JCM 17098</strain>
    </source>
</reference>
<dbReference type="Pfam" id="PF17881">
    <property type="entry name" value="TseB"/>
    <property type="match status" value="1"/>
</dbReference>
<feature type="region of interest" description="Disordered" evidence="1">
    <location>
        <begin position="95"/>
        <end position="131"/>
    </location>
</feature>
<sequence>MKGWIIAIFILFLSIGIGISFKVYQVTSEPLVDRLEEAKELVLNHTELLDVNYVNYFHGRRSFQVFEGKDQDGNEHFVWVEELIEDEDIEPGSIEIDDIPISDTTENEVDVTEDTDESEDMEEQDHVEKEREPQIITRLKNEGLTSSDVRSIIQDRLNINELKSISLGIIGSTPVYEIIYVDNDERHSFYYMTYHDGTYIRHYQFRK</sequence>
<dbReference type="Gene3D" id="3.10.450.40">
    <property type="match status" value="2"/>
</dbReference>
<feature type="domain" description="Cell wall elongation regulator TseB-like" evidence="2">
    <location>
        <begin position="37"/>
        <end position="80"/>
    </location>
</feature>
<keyword evidence="4" id="KW-1185">Reference proteome</keyword>
<organism evidence="3 4">
    <name type="scientific">Evansella alkalicola</name>
    <dbReference type="NCBI Taxonomy" id="745819"/>
    <lineage>
        <taxon>Bacteria</taxon>
        <taxon>Bacillati</taxon>
        <taxon>Bacillota</taxon>
        <taxon>Bacilli</taxon>
        <taxon>Bacillales</taxon>
        <taxon>Bacillaceae</taxon>
        <taxon>Evansella</taxon>
    </lineage>
</organism>
<name>A0ABS6JZ96_9BACI</name>
<protein>
    <submittedName>
        <fullName evidence="3">DUF5590 domain-containing protein</fullName>
    </submittedName>
</protein>
<dbReference type="RefSeq" id="WP_088075120.1">
    <property type="nucleotide sequence ID" value="NZ_JAHQCR010000088.1"/>
</dbReference>
<comment type="caution">
    <text evidence="3">The sequence shown here is derived from an EMBL/GenBank/DDBJ whole genome shotgun (WGS) entry which is preliminary data.</text>
</comment>
<gene>
    <name evidence="3" type="ORF">KS407_21040</name>
</gene>
<evidence type="ECO:0000313" key="4">
    <source>
        <dbReference type="Proteomes" id="UP000790580"/>
    </source>
</evidence>
<dbReference type="Proteomes" id="UP000790580">
    <property type="component" value="Unassembled WGS sequence"/>
</dbReference>
<evidence type="ECO:0000259" key="2">
    <source>
        <dbReference type="Pfam" id="PF17881"/>
    </source>
</evidence>
<proteinExistence type="predicted"/>
<accession>A0ABS6JZ96</accession>
<dbReference type="EMBL" id="JAHQCR010000088">
    <property type="protein sequence ID" value="MBU9723911.1"/>
    <property type="molecule type" value="Genomic_DNA"/>
</dbReference>
<dbReference type="InterPro" id="IPR041401">
    <property type="entry name" value="TseB-like_dom"/>
</dbReference>
<feature type="compositionally biased region" description="Acidic residues" evidence="1">
    <location>
        <begin position="95"/>
        <end position="123"/>
    </location>
</feature>
<dbReference type="InterPro" id="IPR046350">
    <property type="entry name" value="Cystatin_sf"/>
</dbReference>